<evidence type="ECO:0000256" key="1">
    <source>
        <dbReference type="SAM" id="MobiDB-lite"/>
    </source>
</evidence>
<feature type="compositionally biased region" description="Basic residues" evidence="1">
    <location>
        <begin position="97"/>
        <end position="116"/>
    </location>
</feature>
<proteinExistence type="predicted"/>
<dbReference type="EMBL" id="MN739613">
    <property type="protein sequence ID" value="QHT15451.1"/>
    <property type="molecule type" value="Genomic_DNA"/>
</dbReference>
<evidence type="ECO:0000313" key="2">
    <source>
        <dbReference type="EMBL" id="QHT15451.1"/>
    </source>
</evidence>
<accession>A0A6C0DGD1</accession>
<sequence>MNNENSDLKASSTFLYQRTGGGAHPVKVSEHSGLRKNDKMPYQLLVIETTDNYRPATWNTTFVMIKDLTLEKFIEKYIEGKEEFKDGYFSKPATSGGRRRRRSTKKARKTRRRSKK</sequence>
<dbReference type="AlphaFoldDB" id="A0A6C0DGD1"/>
<name>A0A6C0DGD1_9ZZZZ</name>
<feature type="region of interest" description="Disordered" evidence="1">
    <location>
        <begin position="1"/>
        <end position="34"/>
    </location>
</feature>
<protein>
    <submittedName>
        <fullName evidence="2">Uncharacterized protein</fullName>
    </submittedName>
</protein>
<feature type="compositionally biased region" description="Polar residues" evidence="1">
    <location>
        <begin position="1"/>
        <end position="16"/>
    </location>
</feature>
<organism evidence="2">
    <name type="scientific">viral metagenome</name>
    <dbReference type="NCBI Taxonomy" id="1070528"/>
    <lineage>
        <taxon>unclassified sequences</taxon>
        <taxon>metagenomes</taxon>
        <taxon>organismal metagenomes</taxon>
    </lineage>
</organism>
<feature type="region of interest" description="Disordered" evidence="1">
    <location>
        <begin position="87"/>
        <end position="116"/>
    </location>
</feature>
<reference evidence="2" key="1">
    <citation type="journal article" date="2020" name="Nature">
        <title>Giant virus diversity and host interactions through global metagenomics.</title>
        <authorList>
            <person name="Schulz F."/>
            <person name="Roux S."/>
            <person name="Paez-Espino D."/>
            <person name="Jungbluth S."/>
            <person name="Walsh D.A."/>
            <person name="Denef V.J."/>
            <person name="McMahon K.D."/>
            <person name="Konstantinidis K.T."/>
            <person name="Eloe-Fadrosh E.A."/>
            <person name="Kyrpides N.C."/>
            <person name="Woyke T."/>
        </authorList>
    </citation>
    <scope>NUCLEOTIDE SEQUENCE</scope>
    <source>
        <strain evidence="2">GVMAG-M-3300023174-176</strain>
    </source>
</reference>